<dbReference type="EMBL" id="JAVRJZ010000019">
    <property type="protein sequence ID" value="KAK2707953.1"/>
    <property type="molecule type" value="Genomic_DNA"/>
</dbReference>
<evidence type="ECO:0000313" key="2">
    <source>
        <dbReference type="Proteomes" id="UP001187531"/>
    </source>
</evidence>
<sequence length="186" mass="20790">MLVLSGRILNERGAELIAKRLHAKLLDDLSNVKSLVDIVLSYDYLKYAEKRQKKSLLMRVREHFRASASYLLKYISSNSNSARLLKSLRCFRPTERKTARSSKDIGFIATKLQVGVSRLDVLDDELKLMQLEKDPDLAATTSVIKAALCLSHGSASVERGFSLSGKIMSEQRAAMGERMLNAKLTS</sequence>
<proteinExistence type="predicted"/>
<accession>A0AA88KUW8</accession>
<evidence type="ECO:0000313" key="1">
    <source>
        <dbReference type="EMBL" id="KAK2707953.1"/>
    </source>
</evidence>
<dbReference type="AlphaFoldDB" id="A0AA88KUW8"/>
<dbReference type="Proteomes" id="UP001187531">
    <property type="component" value="Unassembled WGS sequence"/>
</dbReference>
<evidence type="ECO:0008006" key="3">
    <source>
        <dbReference type="Google" id="ProtNLM"/>
    </source>
</evidence>
<comment type="caution">
    <text evidence="1">The sequence shown here is derived from an EMBL/GenBank/DDBJ whole genome shotgun (WGS) entry which is preliminary data.</text>
</comment>
<keyword evidence="2" id="KW-1185">Reference proteome</keyword>
<protein>
    <recommendedName>
        <fullName evidence="3">HAT C-terminal dimerisation domain-containing protein</fullName>
    </recommendedName>
</protein>
<organism evidence="1 2">
    <name type="scientific">Artemia franciscana</name>
    <name type="common">Brine shrimp</name>
    <name type="synonym">Artemia sanfranciscana</name>
    <dbReference type="NCBI Taxonomy" id="6661"/>
    <lineage>
        <taxon>Eukaryota</taxon>
        <taxon>Metazoa</taxon>
        <taxon>Ecdysozoa</taxon>
        <taxon>Arthropoda</taxon>
        <taxon>Crustacea</taxon>
        <taxon>Branchiopoda</taxon>
        <taxon>Anostraca</taxon>
        <taxon>Artemiidae</taxon>
        <taxon>Artemia</taxon>
    </lineage>
</organism>
<reference evidence="1" key="1">
    <citation type="submission" date="2023-07" db="EMBL/GenBank/DDBJ databases">
        <title>Chromosome-level genome assembly of Artemia franciscana.</title>
        <authorList>
            <person name="Jo E."/>
        </authorList>
    </citation>
    <scope>NUCLEOTIDE SEQUENCE</scope>
    <source>
        <tissue evidence="1">Whole body</tissue>
    </source>
</reference>
<gene>
    <name evidence="1" type="ORF">QYM36_015587</name>
</gene>
<name>A0AA88KUW8_ARTSF</name>